<protein>
    <submittedName>
        <fullName evidence="13">Porin Gram-negative type</fullName>
    </submittedName>
</protein>
<dbReference type="PANTHER" id="PTHR34501:SF9">
    <property type="entry name" value="MAJOR OUTER MEMBRANE PROTEIN P.IA"/>
    <property type="match status" value="1"/>
</dbReference>
<dbReference type="InterPro" id="IPR050298">
    <property type="entry name" value="Gram-neg_bact_OMP"/>
</dbReference>
<evidence type="ECO:0000256" key="5">
    <source>
        <dbReference type="ARBA" id="ARBA00022692"/>
    </source>
</evidence>
<dbReference type="CDD" id="cd00342">
    <property type="entry name" value="gram_neg_porins"/>
    <property type="match status" value="1"/>
</dbReference>
<dbReference type="EMBL" id="CYGY02000014">
    <property type="protein sequence ID" value="SIT37857.1"/>
    <property type="molecule type" value="Genomic_DNA"/>
</dbReference>
<evidence type="ECO:0000256" key="4">
    <source>
        <dbReference type="ARBA" id="ARBA00022452"/>
    </source>
</evidence>
<dbReference type="PRINTS" id="PR00184">
    <property type="entry name" value="NEISSPPORIN"/>
</dbReference>
<sequence length="387" mass="40530">MKKAIFVLTAVGSIAGTANAQSNVTLYGLVDAGLAYANNVGGQKLYTASSGNIQGSRWGLRGNEDLGGGLRALFVLENGFNPYTGRLNQGGDEFGRQVYVGLTSDGYGSVLLGRQYDSVVDFTGQLEAASQWASLYGGHPGDLDNMNNTNRVNNAIKYASANYHGLTFGGLYSLGGVAGNFNRNQIWSGGVNYSQGPLTLGAAYLNIKNPNYSFFGNNASSSATATNMSGSQVYSGFASAKTQQVIATGVAYAVGSATLGATYSNTQFRGLGETAVTGLPSGSPKSGDAKFHNVEANFKYQLSPALQLGAAYDYTKGYSVTNEKIHQAILGSDYFLSKRTDLYAVGIYQHASGKNSFGANATAQITTLSPSSSQNQLAAIVGIRSKF</sequence>
<keyword evidence="8" id="KW-0626">Porin</keyword>
<keyword evidence="3" id="KW-0813">Transport</keyword>
<dbReference type="RefSeq" id="WP_087733375.1">
    <property type="nucleotide sequence ID" value="NZ_CYGY02000014.1"/>
</dbReference>
<evidence type="ECO:0000256" key="10">
    <source>
        <dbReference type="ARBA" id="ARBA00023237"/>
    </source>
</evidence>
<keyword evidence="14" id="KW-1185">Reference proteome</keyword>
<accession>A0A1N7RRU6</accession>
<organism evidence="13 14">
    <name type="scientific">Paraburkholderia piptadeniae</name>
    <dbReference type="NCBI Taxonomy" id="1701573"/>
    <lineage>
        <taxon>Bacteria</taxon>
        <taxon>Pseudomonadati</taxon>
        <taxon>Pseudomonadota</taxon>
        <taxon>Betaproteobacteria</taxon>
        <taxon>Burkholderiales</taxon>
        <taxon>Burkholderiaceae</taxon>
        <taxon>Paraburkholderia</taxon>
    </lineage>
</organism>
<dbReference type="InterPro" id="IPR002299">
    <property type="entry name" value="Porin_Neis"/>
</dbReference>
<dbReference type="Pfam" id="PF13609">
    <property type="entry name" value="Porin_4"/>
    <property type="match status" value="1"/>
</dbReference>
<evidence type="ECO:0000256" key="9">
    <source>
        <dbReference type="ARBA" id="ARBA00023136"/>
    </source>
</evidence>
<keyword evidence="9" id="KW-0472">Membrane</keyword>
<feature type="domain" description="Porin" evidence="12">
    <location>
        <begin position="8"/>
        <end position="350"/>
    </location>
</feature>
<evidence type="ECO:0000256" key="6">
    <source>
        <dbReference type="ARBA" id="ARBA00022729"/>
    </source>
</evidence>
<gene>
    <name evidence="13" type="ORF">BN2476_140042</name>
</gene>
<keyword evidence="6 11" id="KW-0732">Signal</keyword>
<dbReference type="GO" id="GO:0034220">
    <property type="term" value="P:monoatomic ion transmembrane transport"/>
    <property type="evidence" value="ECO:0007669"/>
    <property type="project" value="InterPro"/>
</dbReference>
<comment type="subcellular location">
    <subcellularLocation>
        <location evidence="1">Cell outer membrane</location>
        <topology evidence="1">Multi-pass membrane protein</topology>
    </subcellularLocation>
</comment>
<evidence type="ECO:0000256" key="1">
    <source>
        <dbReference type="ARBA" id="ARBA00004571"/>
    </source>
</evidence>
<comment type="subunit">
    <text evidence="2">Homotrimer.</text>
</comment>
<evidence type="ECO:0000256" key="3">
    <source>
        <dbReference type="ARBA" id="ARBA00022448"/>
    </source>
</evidence>
<dbReference type="SUPFAM" id="SSF56935">
    <property type="entry name" value="Porins"/>
    <property type="match status" value="1"/>
</dbReference>
<name>A0A1N7RRU6_9BURK</name>
<dbReference type="Gene3D" id="2.40.160.10">
    <property type="entry name" value="Porin"/>
    <property type="match status" value="1"/>
</dbReference>
<dbReference type="InterPro" id="IPR001702">
    <property type="entry name" value="Porin_Gram-ve"/>
</dbReference>
<evidence type="ECO:0000256" key="8">
    <source>
        <dbReference type="ARBA" id="ARBA00023114"/>
    </source>
</evidence>
<dbReference type="OrthoDB" id="8982743at2"/>
<reference evidence="13" key="1">
    <citation type="submission" date="2016-12" db="EMBL/GenBank/DDBJ databases">
        <authorList>
            <person name="Moulin L."/>
        </authorList>
    </citation>
    <scope>NUCLEOTIDE SEQUENCE [LARGE SCALE GENOMIC DNA]</scope>
    <source>
        <strain evidence="13">STM 7183</strain>
    </source>
</reference>
<dbReference type="PANTHER" id="PTHR34501">
    <property type="entry name" value="PROTEIN YDDL-RELATED"/>
    <property type="match status" value="1"/>
</dbReference>
<evidence type="ECO:0000313" key="14">
    <source>
        <dbReference type="Proteomes" id="UP000195569"/>
    </source>
</evidence>
<keyword evidence="7" id="KW-0406">Ion transport</keyword>
<proteinExistence type="predicted"/>
<keyword evidence="10" id="KW-0998">Cell outer membrane</keyword>
<feature type="chain" id="PRO_5012253015" evidence="11">
    <location>
        <begin position="21"/>
        <end position="387"/>
    </location>
</feature>
<dbReference type="GO" id="GO:0015288">
    <property type="term" value="F:porin activity"/>
    <property type="evidence" value="ECO:0007669"/>
    <property type="project" value="UniProtKB-KW"/>
</dbReference>
<feature type="signal peptide" evidence="11">
    <location>
        <begin position="1"/>
        <end position="20"/>
    </location>
</feature>
<dbReference type="InterPro" id="IPR023614">
    <property type="entry name" value="Porin_dom_sf"/>
</dbReference>
<keyword evidence="4" id="KW-1134">Transmembrane beta strand</keyword>
<dbReference type="GO" id="GO:0046930">
    <property type="term" value="C:pore complex"/>
    <property type="evidence" value="ECO:0007669"/>
    <property type="project" value="UniProtKB-KW"/>
</dbReference>
<keyword evidence="5" id="KW-0812">Transmembrane</keyword>
<evidence type="ECO:0000256" key="11">
    <source>
        <dbReference type="SAM" id="SignalP"/>
    </source>
</evidence>
<evidence type="ECO:0000313" key="13">
    <source>
        <dbReference type="EMBL" id="SIT37857.1"/>
    </source>
</evidence>
<dbReference type="Proteomes" id="UP000195569">
    <property type="component" value="Unassembled WGS sequence"/>
</dbReference>
<dbReference type="PRINTS" id="PR00182">
    <property type="entry name" value="ECOLNEIPORIN"/>
</dbReference>
<evidence type="ECO:0000256" key="7">
    <source>
        <dbReference type="ARBA" id="ARBA00023065"/>
    </source>
</evidence>
<dbReference type="AlphaFoldDB" id="A0A1N7RRU6"/>
<evidence type="ECO:0000259" key="12">
    <source>
        <dbReference type="Pfam" id="PF13609"/>
    </source>
</evidence>
<dbReference type="InterPro" id="IPR033900">
    <property type="entry name" value="Gram_neg_porin_domain"/>
</dbReference>
<dbReference type="GO" id="GO:0009279">
    <property type="term" value="C:cell outer membrane"/>
    <property type="evidence" value="ECO:0007669"/>
    <property type="project" value="UniProtKB-SubCell"/>
</dbReference>
<evidence type="ECO:0000256" key="2">
    <source>
        <dbReference type="ARBA" id="ARBA00011233"/>
    </source>
</evidence>
<comment type="caution">
    <text evidence="13">The sequence shown here is derived from an EMBL/GenBank/DDBJ whole genome shotgun (WGS) entry which is preliminary data.</text>
</comment>